<name>A0A2P2NQ70_RHIMU</name>
<sequence>MGEKKNQVLSGKQKSCNSKEQVVANNAFQLLLNLFILSCSNATNLANSNHYEHKPSGFDLMAT</sequence>
<protein>
    <submittedName>
        <fullName evidence="1">Uncharacterized protein</fullName>
    </submittedName>
</protein>
<proteinExistence type="predicted"/>
<dbReference type="EMBL" id="GGEC01064145">
    <property type="protein sequence ID" value="MBX44629.1"/>
    <property type="molecule type" value="Transcribed_RNA"/>
</dbReference>
<reference evidence="1" key="1">
    <citation type="submission" date="2018-02" db="EMBL/GenBank/DDBJ databases">
        <title>Rhizophora mucronata_Transcriptome.</title>
        <authorList>
            <person name="Meera S.P."/>
            <person name="Sreeshan A."/>
            <person name="Augustine A."/>
        </authorList>
    </citation>
    <scope>NUCLEOTIDE SEQUENCE</scope>
    <source>
        <tissue evidence="1">Leaf</tissue>
    </source>
</reference>
<accession>A0A2P2NQ70</accession>
<dbReference type="AlphaFoldDB" id="A0A2P2NQ70"/>
<organism evidence="1">
    <name type="scientific">Rhizophora mucronata</name>
    <name type="common">Asiatic mangrove</name>
    <dbReference type="NCBI Taxonomy" id="61149"/>
    <lineage>
        <taxon>Eukaryota</taxon>
        <taxon>Viridiplantae</taxon>
        <taxon>Streptophyta</taxon>
        <taxon>Embryophyta</taxon>
        <taxon>Tracheophyta</taxon>
        <taxon>Spermatophyta</taxon>
        <taxon>Magnoliopsida</taxon>
        <taxon>eudicotyledons</taxon>
        <taxon>Gunneridae</taxon>
        <taxon>Pentapetalae</taxon>
        <taxon>rosids</taxon>
        <taxon>fabids</taxon>
        <taxon>Malpighiales</taxon>
        <taxon>Rhizophoraceae</taxon>
        <taxon>Rhizophora</taxon>
    </lineage>
</organism>
<evidence type="ECO:0000313" key="1">
    <source>
        <dbReference type="EMBL" id="MBX44629.1"/>
    </source>
</evidence>